<dbReference type="Proteomes" id="UP000223968">
    <property type="component" value="Unassembled WGS sequence"/>
</dbReference>
<gene>
    <name evidence="1" type="ORF">AJ79_05907</name>
</gene>
<dbReference type="AlphaFoldDB" id="A0A2B7XHV9"/>
<sequence>MVDKIPKFFGWTAGTAQLFPEQNIHFYVLPSDATLTEKIYLAVYLMFAGTNAEKPVRKVQAESVLCKWKNWLTTFVCLVTPNFIAKFTSPRYTKTVISDEDLAKLVTTMLNLEDAFGSRKQKEIDASVDTLLKLDIFPNIPRPRGGLDYATTHGEWTINVVYCYYGLVLSLAAPERAMFVESMVREDLPLSLQYQAGIFRPLSFLHGEMRIRDPSDVYIHRAWIKLPYLRSTVFYKYCTSDNGMSEMATQLIQVALDSMAFSGITSVVVIQDFIRKYPWVAEMPVFQKDIAKLRQTEELGSNILPFVQLIYGRTVAMLVASSMSGLTSAAAALDVQRGMKPVLPWHVDPENPPDGSRELLESDKLFLEELKKRINASRALLPAASDPSSEVKE</sequence>
<reference evidence="1 2" key="1">
    <citation type="submission" date="2017-10" db="EMBL/GenBank/DDBJ databases">
        <title>Comparative genomics in systemic dimorphic fungi from Ajellomycetaceae.</title>
        <authorList>
            <person name="Munoz J.F."/>
            <person name="Mcewen J.G."/>
            <person name="Clay O.K."/>
            <person name="Cuomo C.A."/>
        </authorList>
    </citation>
    <scope>NUCLEOTIDE SEQUENCE [LARGE SCALE GENOMIC DNA]</scope>
    <source>
        <strain evidence="1 2">UAMH5409</strain>
    </source>
</reference>
<organism evidence="1 2">
    <name type="scientific">Helicocarpus griseus UAMH5409</name>
    <dbReference type="NCBI Taxonomy" id="1447875"/>
    <lineage>
        <taxon>Eukaryota</taxon>
        <taxon>Fungi</taxon>
        <taxon>Dikarya</taxon>
        <taxon>Ascomycota</taxon>
        <taxon>Pezizomycotina</taxon>
        <taxon>Eurotiomycetes</taxon>
        <taxon>Eurotiomycetidae</taxon>
        <taxon>Onygenales</taxon>
        <taxon>Ajellomycetaceae</taxon>
        <taxon>Helicocarpus</taxon>
    </lineage>
</organism>
<evidence type="ECO:0000313" key="2">
    <source>
        <dbReference type="Proteomes" id="UP000223968"/>
    </source>
</evidence>
<dbReference type="EMBL" id="PDNB01000099">
    <property type="protein sequence ID" value="PGH08716.1"/>
    <property type="molecule type" value="Genomic_DNA"/>
</dbReference>
<accession>A0A2B7XHV9</accession>
<proteinExistence type="predicted"/>
<comment type="caution">
    <text evidence="1">The sequence shown here is derived from an EMBL/GenBank/DDBJ whole genome shotgun (WGS) entry which is preliminary data.</text>
</comment>
<name>A0A2B7XHV9_9EURO</name>
<keyword evidence="2" id="KW-1185">Reference proteome</keyword>
<protein>
    <submittedName>
        <fullName evidence="1">Uncharacterized protein</fullName>
    </submittedName>
</protein>
<evidence type="ECO:0000313" key="1">
    <source>
        <dbReference type="EMBL" id="PGH08716.1"/>
    </source>
</evidence>